<evidence type="ECO:0000256" key="1">
    <source>
        <dbReference type="SAM" id="MobiDB-lite"/>
    </source>
</evidence>
<dbReference type="Pfam" id="PF05057">
    <property type="entry name" value="DUF676"/>
    <property type="match status" value="1"/>
</dbReference>
<protein>
    <recommendedName>
        <fullName evidence="2">DUF676 domain-containing protein</fullName>
    </recommendedName>
</protein>
<dbReference type="InterPro" id="IPR044294">
    <property type="entry name" value="Lipase-like"/>
</dbReference>
<dbReference type="PANTHER" id="PTHR12482:SF11">
    <property type="entry name" value="LIPASE YOR059C ISOFORM X1"/>
    <property type="match status" value="1"/>
</dbReference>
<feature type="region of interest" description="Disordered" evidence="1">
    <location>
        <begin position="1"/>
        <end position="24"/>
    </location>
</feature>
<reference evidence="3" key="1">
    <citation type="journal article" date="2018" name="DNA Res.">
        <title>Multiple hybrid de novo genome assembly of finger millet, an orphan allotetraploid crop.</title>
        <authorList>
            <person name="Hatakeyama M."/>
            <person name="Aluri S."/>
            <person name="Balachadran M.T."/>
            <person name="Sivarajan S.R."/>
            <person name="Patrignani A."/>
            <person name="Gruter S."/>
            <person name="Poveda L."/>
            <person name="Shimizu-Inatsugi R."/>
            <person name="Baeten J."/>
            <person name="Francoijs K.J."/>
            <person name="Nataraja K.N."/>
            <person name="Reddy Y.A.N."/>
            <person name="Phadnis S."/>
            <person name="Ravikumar R.L."/>
            <person name="Schlapbach R."/>
            <person name="Sreeman S.M."/>
            <person name="Shimizu K.K."/>
        </authorList>
    </citation>
    <scope>NUCLEOTIDE SEQUENCE</scope>
</reference>
<sequence length="403" mass="44863">MPNPRAAVPPSPMTTRAKPPMLLPPPRRASAACARWTRSVVVINRPHAGNGVRALLFRDISTAPTTAAAAYSPALPSAPPVLRRVDAVARHQYQRDVLYLVHRWIHPKSSKDRTTSSFLFMASWRDFLRTSFLHSTLAFSPSDWTYGEAVLKRRLGDNFYIYASSSNIYTRTFDGIDIAGRRLADEVLDVVRKMASLRKISFLAHSLGGLFARYAISMLYSPEMKSTGQSGAHVVLSTRESEKSQCTSGLGAIAGLEPINFITLATPHLGVRGRNQVGPQNPLHRSLNGYKHIVNVEYCSPILSEGPRFPTKAVRAKEVAQRTPNIENTEEYHKIMEEEMIHGLQKIGWKKVDVNFHSSFWPYSAHNNIHVKNRLHNAGAGVIAHVADSVKQQESRPCFPANL</sequence>
<gene>
    <name evidence="3" type="primary">ga18111</name>
    <name evidence="3" type="ORF">PR202_ga18111</name>
</gene>
<feature type="compositionally biased region" description="Pro residues" evidence="1">
    <location>
        <begin position="1"/>
        <end position="12"/>
    </location>
</feature>
<evidence type="ECO:0000313" key="4">
    <source>
        <dbReference type="Proteomes" id="UP001054889"/>
    </source>
</evidence>
<dbReference type="EMBL" id="BQKI01000008">
    <property type="protein sequence ID" value="GJN00888.1"/>
    <property type="molecule type" value="Genomic_DNA"/>
</dbReference>
<organism evidence="3 4">
    <name type="scientific">Eleusine coracana subsp. coracana</name>
    <dbReference type="NCBI Taxonomy" id="191504"/>
    <lineage>
        <taxon>Eukaryota</taxon>
        <taxon>Viridiplantae</taxon>
        <taxon>Streptophyta</taxon>
        <taxon>Embryophyta</taxon>
        <taxon>Tracheophyta</taxon>
        <taxon>Spermatophyta</taxon>
        <taxon>Magnoliopsida</taxon>
        <taxon>Liliopsida</taxon>
        <taxon>Poales</taxon>
        <taxon>Poaceae</taxon>
        <taxon>PACMAD clade</taxon>
        <taxon>Chloridoideae</taxon>
        <taxon>Cynodonteae</taxon>
        <taxon>Eleusininae</taxon>
        <taxon>Eleusine</taxon>
    </lineage>
</organism>
<dbReference type="PANTHER" id="PTHR12482">
    <property type="entry name" value="LIPASE ROG1-RELATED-RELATED"/>
    <property type="match status" value="1"/>
</dbReference>
<dbReference type="Gene3D" id="3.40.50.1820">
    <property type="entry name" value="alpha/beta hydrolase"/>
    <property type="match status" value="1"/>
</dbReference>
<reference evidence="3" key="2">
    <citation type="submission" date="2021-12" db="EMBL/GenBank/DDBJ databases">
        <title>Resequencing data analysis of finger millet.</title>
        <authorList>
            <person name="Hatakeyama M."/>
            <person name="Aluri S."/>
            <person name="Balachadran M.T."/>
            <person name="Sivarajan S.R."/>
            <person name="Poveda L."/>
            <person name="Shimizu-Inatsugi R."/>
            <person name="Schlapbach R."/>
            <person name="Sreeman S.M."/>
            <person name="Shimizu K.K."/>
        </authorList>
    </citation>
    <scope>NUCLEOTIDE SEQUENCE</scope>
</reference>
<evidence type="ECO:0000259" key="2">
    <source>
        <dbReference type="Pfam" id="PF05057"/>
    </source>
</evidence>
<dbReference type="InterPro" id="IPR007751">
    <property type="entry name" value="DUF676_lipase-like"/>
</dbReference>
<name>A0AAV5CRU6_ELECO</name>
<dbReference type="Proteomes" id="UP001054889">
    <property type="component" value="Unassembled WGS sequence"/>
</dbReference>
<dbReference type="InterPro" id="IPR029058">
    <property type="entry name" value="AB_hydrolase_fold"/>
</dbReference>
<dbReference type="SUPFAM" id="SSF53474">
    <property type="entry name" value="alpha/beta-Hydrolases"/>
    <property type="match status" value="1"/>
</dbReference>
<comment type="caution">
    <text evidence="3">The sequence shown here is derived from an EMBL/GenBank/DDBJ whole genome shotgun (WGS) entry which is preliminary data.</text>
</comment>
<feature type="domain" description="DUF676" evidence="2">
    <location>
        <begin position="140"/>
        <end position="277"/>
    </location>
</feature>
<dbReference type="AlphaFoldDB" id="A0AAV5CRU6"/>
<accession>A0AAV5CRU6</accession>
<proteinExistence type="predicted"/>
<keyword evidence="4" id="KW-1185">Reference proteome</keyword>
<evidence type="ECO:0000313" key="3">
    <source>
        <dbReference type="EMBL" id="GJN00888.1"/>
    </source>
</evidence>